<dbReference type="STRING" id="1238425.J07HQW2_00284"/>
<protein>
    <submittedName>
        <fullName evidence="2">Uncharacterized protein</fullName>
    </submittedName>
</protein>
<organism evidence="2 3">
    <name type="scientific">Haloquadratum walsbyi J07HQW2</name>
    <dbReference type="NCBI Taxonomy" id="1238425"/>
    <lineage>
        <taxon>Archaea</taxon>
        <taxon>Methanobacteriati</taxon>
        <taxon>Methanobacteriota</taxon>
        <taxon>Stenosarchaea group</taxon>
        <taxon>Halobacteria</taxon>
        <taxon>Halobacteriales</taxon>
        <taxon>Haloferacaceae</taxon>
        <taxon>Haloquadratum</taxon>
    </lineage>
</organism>
<evidence type="ECO:0000256" key="1">
    <source>
        <dbReference type="SAM" id="Phobius"/>
    </source>
</evidence>
<keyword evidence="1" id="KW-1133">Transmembrane helix</keyword>
<reference evidence="2 3" key="1">
    <citation type="journal article" date="2013" name="PLoS ONE">
        <title>Assembly-driven community genomics of a hypersaline microbial ecosystem.</title>
        <authorList>
            <person name="Podell S."/>
            <person name="Ugalde J.A."/>
            <person name="Narasingarao P."/>
            <person name="Banfield J.F."/>
            <person name="Heidelberg K.B."/>
            <person name="Allen E.E."/>
        </authorList>
    </citation>
    <scope>NUCLEOTIDE SEQUENCE [LARGE SCALE GENOMIC DNA]</scope>
    <source>
        <strain evidence="3">J07HQW2</strain>
    </source>
</reference>
<evidence type="ECO:0000313" key="3">
    <source>
        <dbReference type="Proteomes" id="UP000030710"/>
    </source>
</evidence>
<feature type="transmembrane region" description="Helical" evidence="1">
    <location>
        <begin position="81"/>
        <end position="97"/>
    </location>
</feature>
<gene>
    <name evidence="2" type="ORF">J07HQW2_00284</name>
</gene>
<dbReference type="HOGENOM" id="CLU_1259127_0_0_2"/>
<proteinExistence type="predicted"/>
<keyword evidence="1" id="KW-0472">Membrane</keyword>
<name>U1NAK6_9EURY</name>
<sequence>MERSKRANIVGRVCDADSMASSDYRDDTFVMPSTRTVDRPREARAAAQRYLRRERPLSALIVLGVVAGFLGTYVATSLVPAVVVGGLLVVVIRAPVIESRGSVRLRTDEDAESVAESFTGATPPILVFQWGIADEILTGDGRVTYRISYLFGLRSVEMTVDTRTDRTPDGGRRIVLEATVDGQPWSTYVVTVDTRDDGTVAEYEYTADRRFGLRRVPQRLVANRYRDEALEAQGYAVVERHEQYGVAV</sequence>
<feature type="transmembrane region" description="Helical" evidence="1">
    <location>
        <begin position="57"/>
        <end position="75"/>
    </location>
</feature>
<dbReference type="AlphaFoldDB" id="U1NAK6"/>
<evidence type="ECO:0000313" key="2">
    <source>
        <dbReference type="EMBL" id="ERG93850.1"/>
    </source>
</evidence>
<dbReference type="eggNOG" id="arCOG09183">
    <property type="taxonomic scope" value="Archaea"/>
</dbReference>
<dbReference type="EMBL" id="KE356561">
    <property type="protein sequence ID" value="ERG93850.1"/>
    <property type="molecule type" value="Genomic_DNA"/>
</dbReference>
<accession>U1NAK6</accession>
<dbReference type="Proteomes" id="UP000030710">
    <property type="component" value="Unassembled WGS sequence"/>
</dbReference>
<keyword evidence="1" id="KW-0812">Transmembrane</keyword>